<keyword evidence="5" id="KW-1185">Reference proteome</keyword>
<dbReference type="EMBL" id="KQ971357">
    <property type="protein sequence ID" value="EFA08450.1"/>
    <property type="molecule type" value="Genomic_DNA"/>
</dbReference>
<dbReference type="GO" id="GO:0005634">
    <property type="term" value="C:nucleus"/>
    <property type="evidence" value="ECO:0000318"/>
    <property type="project" value="GO_Central"/>
</dbReference>
<dbReference type="GO" id="GO:0003950">
    <property type="term" value="F:NAD+ poly-ADP-ribosyltransferase activity"/>
    <property type="evidence" value="ECO:0000318"/>
    <property type="project" value="GO_Central"/>
</dbReference>
<feature type="repeat" description="ANK" evidence="3">
    <location>
        <begin position="72"/>
        <end position="104"/>
    </location>
</feature>
<feature type="repeat" description="ANK" evidence="3">
    <location>
        <begin position="205"/>
        <end position="237"/>
    </location>
</feature>
<dbReference type="PRINTS" id="PR01415">
    <property type="entry name" value="ANKYRIN"/>
</dbReference>
<keyword evidence="2 3" id="KW-0040">ANK repeat</keyword>
<evidence type="ECO:0000313" key="4">
    <source>
        <dbReference type="EMBL" id="EFA08450.1"/>
    </source>
</evidence>
<dbReference type="GO" id="GO:1904355">
    <property type="term" value="P:positive regulation of telomere capping"/>
    <property type="evidence" value="ECO:0000318"/>
    <property type="project" value="GO_Central"/>
</dbReference>
<proteinExistence type="predicted"/>
<reference evidence="4 5" key="2">
    <citation type="journal article" date="2010" name="Nucleic Acids Res.">
        <title>BeetleBase in 2010: revisions to provide comprehensive genomic information for Tribolium castaneum.</title>
        <authorList>
            <person name="Kim H.S."/>
            <person name="Murphy T."/>
            <person name="Xia J."/>
            <person name="Caragea D."/>
            <person name="Park Y."/>
            <person name="Beeman R.W."/>
            <person name="Lorenzen M.D."/>
            <person name="Butcher S."/>
            <person name="Manak J.R."/>
            <person name="Brown S.J."/>
        </authorList>
    </citation>
    <scope>GENOME REANNOTATION</scope>
    <source>
        <strain evidence="4 5">Georgia GA2</strain>
    </source>
</reference>
<dbReference type="STRING" id="7070.D6WYR2"/>
<dbReference type="SMART" id="SM00248">
    <property type="entry name" value="ANK"/>
    <property type="match status" value="8"/>
</dbReference>
<dbReference type="GO" id="GO:0070198">
    <property type="term" value="P:protein localization to chromosome, telomeric region"/>
    <property type="evidence" value="ECO:0000318"/>
    <property type="project" value="GO_Central"/>
</dbReference>
<dbReference type="OMA" id="TRCQYEP"/>
<feature type="repeat" description="ANK" evidence="3">
    <location>
        <begin position="105"/>
        <end position="137"/>
    </location>
</feature>
<dbReference type="InParanoid" id="D6WYR2"/>
<organism evidence="4 5">
    <name type="scientific">Tribolium castaneum</name>
    <name type="common">Red flour beetle</name>
    <dbReference type="NCBI Taxonomy" id="7070"/>
    <lineage>
        <taxon>Eukaryota</taxon>
        <taxon>Metazoa</taxon>
        <taxon>Ecdysozoa</taxon>
        <taxon>Arthropoda</taxon>
        <taxon>Hexapoda</taxon>
        <taxon>Insecta</taxon>
        <taxon>Pterygota</taxon>
        <taxon>Neoptera</taxon>
        <taxon>Endopterygota</taxon>
        <taxon>Coleoptera</taxon>
        <taxon>Polyphaga</taxon>
        <taxon>Cucujiformia</taxon>
        <taxon>Tenebrionidae</taxon>
        <taxon>Tenebrionidae incertae sedis</taxon>
        <taxon>Tribolium</taxon>
    </lineage>
</organism>
<sequence>MSLTQRQIAKILKQAQSGDLAPISALKTHWSVLKYQDTGDTILHCATRLGHLETVQYLLSFEPPGVDCTNNDNKTALHEAAQFSQPEIMKLLLDKGAQVNALKRADWTPLMLACTKTCLETVRVLVESGALINYRNKDGWTCMHLAARGGCGAMFTFLVTKGGDCALRTKNGRTVLHIAALHGSFEIVKILLKLGVLPIDVRDNCGNTALHEAVLGRHKNICSLLIQNGADIKCTNNVDFNLLFLASSEGYVDLAEYIILELGFDINITNSNGFTALHCAARKQQKDMCQYLVKMGANRGAKDHFRRVAFDYLTT</sequence>
<dbReference type="KEGG" id="tca:656530"/>
<dbReference type="SUPFAM" id="SSF48403">
    <property type="entry name" value="Ankyrin repeat"/>
    <property type="match status" value="1"/>
</dbReference>
<dbReference type="PROSITE" id="PS50297">
    <property type="entry name" value="ANK_REP_REGION"/>
    <property type="match status" value="6"/>
</dbReference>
<protein>
    <submittedName>
        <fullName evidence="4">Ankyrin repeat and KH domain-containing protein mask-like Protein</fullName>
    </submittedName>
</protein>
<dbReference type="AlphaFoldDB" id="D6WYR2"/>
<dbReference type="Proteomes" id="UP000007266">
    <property type="component" value="Linkage group 8"/>
</dbReference>
<dbReference type="InterPro" id="IPR002110">
    <property type="entry name" value="Ankyrin_rpt"/>
</dbReference>
<name>D6WYR2_TRICA</name>
<evidence type="ECO:0000313" key="5">
    <source>
        <dbReference type="Proteomes" id="UP000007266"/>
    </source>
</evidence>
<dbReference type="GO" id="GO:0090263">
    <property type="term" value="P:positive regulation of canonical Wnt signaling pathway"/>
    <property type="evidence" value="ECO:0000318"/>
    <property type="project" value="GO_Central"/>
</dbReference>
<evidence type="ECO:0000256" key="1">
    <source>
        <dbReference type="ARBA" id="ARBA00022737"/>
    </source>
</evidence>
<evidence type="ECO:0000256" key="2">
    <source>
        <dbReference type="ARBA" id="ARBA00023043"/>
    </source>
</evidence>
<feature type="repeat" description="ANK" evidence="3">
    <location>
        <begin position="171"/>
        <end position="196"/>
    </location>
</feature>
<dbReference type="Pfam" id="PF00023">
    <property type="entry name" value="Ank"/>
    <property type="match status" value="1"/>
</dbReference>
<dbReference type="Pfam" id="PF13637">
    <property type="entry name" value="Ank_4"/>
    <property type="match status" value="1"/>
</dbReference>
<dbReference type="PANTHER" id="PTHR24173:SF74">
    <property type="entry name" value="ANKYRIN REPEAT DOMAIN-CONTAINING PROTEIN 16"/>
    <property type="match status" value="1"/>
</dbReference>
<reference evidence="4 5" key="1">
    <citation type="journal article" date="2008" name="Nature">
        <title>The genome of the model beetle and pest Tribolium castaneum.</title>
        <authorList>
            <consortium name="Tribolium Genome Sequencing Consortium"/>
            <person name="Richards S."/>
            <person name="Gibbs R.A."/>
            <person name="Weinstock G.M."/>
            <person name="Brown S.J."/>
            <person name="Denell R."/>
            <person name="Beeman R.W."/>
            <person name="Gibbs R."/>
            <person name="Beeman R.W."/>
            <person name="Brown S.J."/>
            <person name="Bucher G."/>
            <person name="Friedrich M."/>
            <person name="Grimmelikhuijzen C.J."/>
            <person name="Klingler M."/>
            <person name="Lorenzen M."/>
            <person name="Richards S."/>
            <person name="Roth S."/>
            <person name="Schroder R."/>
            <person name="Tautz D."/>
            <person name="Zdobnov E.M."/>
            <person name="Muzny D."/>
            <person name="Gibbs R.A."/>
            <person name="Weinstock G.M."/>
            <person name="Attaway T."/>
            <person name="Bell S."/>
            <person name="Buhay C.J."/>
            <person name="Chandrabose M.N."/>
            <person name="Chavez D."/>
            <person name="Clerk-Blankenburg K.P."/>
            <person name="Cree A."/>
            <person name="Dao M."/>
            <person name="Davis C."/>
            <person name="Chacko J."/>
            <person name="Dinh H."/>
            <person name="Dugan-Rocha S."/>
            <person name="Fowler G."/>
            <person name="Garner T.T."/>
            <person name="Garnes J."/>
            <person name="Gnirke A."/>
            <person name="Hawes A."/>
            <person name="Hernandez J."/>
            <person name="Hines S."/>
            <person name="Holder M."/>
            <person name="Hume J."/>
            <person name="Jhangiani S.N."/>
            <person name="Joshi V."/>
            <person name="Khan Z.M."/>
            <person name="Jackson L."/>
            <person name="Kovar C."/>
            <person name="Kowis A."/>
            <person name="Lee S."/>
            <person name="Lewis L.R."/>
            <person name="Margolis J."/>
            <person name="Morgan M."/>
            <person name="Nazareth L.V."/>
            <person name="Nguyen N."/>
            <person name="Okwuonu G."/>
            <person name="Parker D."/>
            <person name="Richards S."/>
            <person name="Ruiz S.J."/>
            <person name="Santibanez J."/>
            <person name="Savard J."/>
            <person name="Scherer S.E."/>
            <person name="Schneider B."/>
            <person name="Sodergren E."/>
            <person name="Tautz D."/>
            <person name="Vattahil S."/>
            <person name="Villasana D."/>
            <person name="White C.S."/>
            <person name="Wright R."/>
            <person name="Park Y."/>
            <person name="Beeman R.W."/>
            <person name="Lord J."/>
            <person name="Oppert B."/>
            <person name="Lorenzen M."/>
            <person name="Brown S."/>
            <person name="Wang L."/>
            <person name="Savard J."/>
            <person name="Tautz D."/>
            <person name="Richards S."/>
            <person name="Weinstock G."/>
            <person name="Gibbs R.A."/>
            <person name="Liu Y."/>
            <person name="Worley K."/>
            <person name="Weinstock G."/>
            <person name="Elsik C.G."/>
            <person name="Reese J.T."/>
            <person name="Elhaik E."/>
            <person name="Landan G."/>
            <person name="Graur D."/>
            <person name="Arensburger P."/>
            <person name="Atkinson P."/>
            <person name="Beeman R.W."/>
            <person name="Beidler J."/>
            <person name="Brown S.J."/>
            <person name="Demuth J.P."/>
            <person name="Drury D.W."/>
            <person name="Du Y.Z."/>
            <person name="Fujiwara H."/>
            <person name="Lorenzen M."/>
            <person name="Maselli V."/>
            <person name="Osanai M."/>
            <person name="Park Y."/>
            <person name="Robertson H.M."/>
            <person name="Tu Z."/>
            <person name="Wang J.J."/>
            <person name="Wang S."/>
            <person name="Richards S."/>
            <person name="Song H."/>
            <person name="Zhang L."/>
            <person name="Sodergren E."/>
            <person name="Werner D."/>
            <person name="Stanke M."/>
            <person name="Morgenstern B."/>
            <person name="Solovyev V."/>
            <person name="Kosarev P."/>
            <person name="Brown G."/>
            <person name="Chen H.C."/>
            <person name="Ermolaeva O."/>
            <person name="Hlavina W."/>
            <person name="Kapustin Y."/>
            <person name="Kiryutin B."/>
            <person name="Kitts P."/>
            <person name="Maglott D."/>
            <person name="Pruitt K."/>
            <person name="Sapojnikov V."/>
            <person name="Souvorov A."/>
            <person name="Mackey A.J."/>
            <person name="Waterhouse R.M."/>
            <person name="Wyder S."/>
            <person name="Zdobnov E.M."/>
            <person name="Zdobnov E.M."/>
            <person name="Wyder S."/>
            <person name="Kriventseva E.V."/>
            <person name="Kadowaki T."/>
            <person name="Bork P."/>
            <person name="Aranda M."/>
            <person name="Bao R."/>
            <person name="Beermann A."/>
            <person name="Berns N."/>
            <person name="Bolognesi R."/>
            <person name="Bonneton F."/>
            <person name="Bopp D."/>
            <person name="Brown S.J."/>
            <person name="Bucher G."/>
            <person name="Butts T."/>
            <person name="Chaumot A."/>
            <person name="Denell R.E."/>
            <person name="Ferrier D.E."/>
            <person name="Friedrich M."/>
            <person name="Gordon C.M."/>
            <person name="Jindra M."/>
            <person name="Klingler M."/>
            <person name="Lan Q."/>
            <person name="Lattorff H.M."/>
            <person name="Laudet V."/>
            <person name="von Levetsow C."/>
            <person name="Liu Z."/>
            <person name="Lutz R."/>
            <person name="Lynch J.A."/>
            <person name="da Fonseca R.N."/>
            <person name="Posnien N."/>
            <person name="Reuter R."/>
            <person name="Roth S."/>
            <person name="Savard J."/>
            <person name="Schinko J.B."/>
            <person name="Schmitt C."/>
            <person name="Schoppmeier M."/>
            <person name="Schroder R."/>
            <person name="Shippy T.D."/>
            <person name="Simonnet F."/>
            <person name="Marques-Souza H."/>
            <person name="Tautz D."/>
            <person name="Tomoyasu Y."/>
            <person name="Trauner J."/>
            <person name="Van der Zee M."/>
            <person name="Vervoort M."/>
            <person name="Wittkopp N."/>
            <person name="Wimmer E.A."/>
            <person name="Yang X."/>
            <person name="Jones A.K."/>
            <person name="Sattelle D.B."/>
            <person name="Ebert P.R."/>
            <person name="Nelson D."/>
            <person name="Scott J.G."/>
            <person name="Beeman R.W."/>
            <person name="Muthukrishnan S."/>
            <person name="Kramer K.J."/>
            <person name="Arakane Y."/>
            <person name="Beeman R.W."/>
            <person name="Zhu Q."/>
            <person name="Hogenkamp D."/>
            <person name="Dixit R."/>
            <person name="Oppert B."/>
            <person name="Jiang H."/>
            <person name="Zou Z."/>
            <person name="Marshall J."/>
            <person name="Elpidina E."/>
            <person name="Vinokurov K."/>
            <person name="Oppert C."/>
            <person name="Zou Z."/>
            <person name="Evans J."/>
            <person name="Lu Z."/>
            <person name="Zhao P."/>
            <person name="Sumathipala N."/>
            <person name="Altincicek B."/>
            <person name="Vilcinskas A."/>
            <person name="Williams M."/>
            <person name="Hultmark D."/>
            <person name="Hetru C."/>
            <person name="Jiang H."/>
            <person name="Grimmelikhuijzen C.J."/>
            <person name="Hauser F."/>
            <person name="Cazzamali G."/>
            <person name="Williamson M."/>
            <person name="Park Y."/>
            <person name="Li B."/>
            <person name="Tanaka Y."/>
            <person name="Predel R."/>
            <person name="Neupert S."/>
            <person name="Schachtner J."/>
            <person name="Verleyen P."/>
            <person name="Raible F."/>
            <person name="Bork P."/>
            <person name="Friedrich M."/>
            <person name="Walden K.K."/>
            <person name="Robertson H.M."/>
            <person name="Angeli S."/>
            <person name="Foret S."/>
            <person name="Bucher G."/>
            <person name="Schuetz S."/>
            <person name="Maleszka R."/>
            <person name="Wimmer E.A."/>
            <person name="Beeman R.W."/>
            <person name="Lorenzen M."/>
            <person name="Tomoyasu Y."/>
            <person name="Miller S.C."/>
            <person name="Grossmann D."/>
            <person name="Bucher G."/>
        </authorList>
    </citation>
    <scope>NUCLEOTIDE SEQUENCE [LARGE SCALE GENOMIC DNA]</scope>
    <source>
        <strain evidence="4 5">Georgia GA2</strain>
    </source>
</reference>
<accession>D6WYR2</accession>
<keyword evidence="1" id="KW-0677">Repeat</keyword>
<dbReference type="PANTHER" id="PTHR24173">
    <property type="entry name" value="ANKYRIN REPEAT CONTAINING"/>
    <property type="match status" value="1"/>
</dbReference>
<evidence type="ECO:0000256" key="3">
    <source>
        <dbReference type="PROSITE-ProRule" id="PRU00023"/>
    </source>
</evidence>
<dbReference type="GO" id="GO:0005737">
    <property type="term" value="C:cytoplasm"/>
    <property type="evidence" value="ECO:0000318"/>
    <property type="project" value="GO_Central"/>
</dbReference>
<dbReference type="HOGENOM" id="CLU_000134_48_2_1"/>
<feature type="repeat" description="ANK" evidence="3">
    <location>
        <begin position="38"/>
        <end position="60"/>
    </location>
</feature>
<dbReference type="eggNOG" id="KOG0504">
    <property type="taxonomic scope" value="Eukaryota"/>
</dbReference>
<dbReference type="Pfam" id="PF12796">
    <property type="entry name" value="Ank_2"/>
    <property type="match status" value="2"/>
</dbReference>
<gene>
    <name evidence="4" type="primary">AUGUSTUS-3.0.2_06097</name>
    <name evidence="4" type="ORF">TcasGA2_TC006097</name>
</gene>
<dbReference type="OrthoDB" id="194358at2759"/>
<dbReference type="PhylomeDB" id="D6WYR2"/>
<dbReference type="InterPro" id="IPR036770">
    <property type="entry name" value="Ankyrin_rpt-contain_sf"/>
</dbReference>
<dbReference type="Gene3D" id="1.25.40.20">
    <property type="entry name" value="Ankyrin repeat-containing domain"/>
    <property type="match status" value="3"/>
</dbReference>
<dbReference type="PROSITE" id="PS50088">
    <property type="entry name" value="ANK_REPEAT"/>
    <property type="match status" value="6"/>
</dbReference>
<feature type="repeat" description="ANK" evidence="3">
    <location>
        <begin position="272"/>
        <end position="304"/>
    </location>
</feature>